<dbReference type="SUPFAM" id="SSF46689">
    <property type="entry name" value="Homeodomain-like"/>
    <property type="match status" value="1"/>
</dbReference>
<dbReference type="InterPro" id="IPR018062">
    <property type="entry name" value="HTH_AraC-typ_CS"/>
</dbReference>
<dbReference type="Pfam" id="PF12833">
    <property type="entry name" value="HTH_18"/>
    <property type="match status" value="1"/>
</dbReference>
<feature type="domain" description="HTH araC/xylS-type" evidence="4">
    <location>
        <begin position="14"/>
        <end position="109"/>
    </location>
</feature>
<dbReference type="EMBL" id="WHIY01000213">
    <property type="protein sequence ID" value="MPQ54923.1"/>
    <property type="molecule type" value="Genomic_DNA"/>
</dbReference>
<dbReference type="InterPro" id="IPR020449">
    <property type="entry name" value="Tscrpt_reg_AraC-type_HTH"/>
</dbReference>
<evidence type="ECO:0000313" key="5">
    <source>
        <dbReference type="EMBL" id="MPQ54923.1"/>
    </source>
</evidence>
<evidence type="ECO:0000259" key="4">
    <source>
        <dbReference type="PROSITE" id="PS01124"/>
    </source>
</evidence>
<dbReference type="GO" id="GO:0003700">
    <property type="term" value="F:DNA-binding transcription factor activity"/>
    <property type="evidence" value="ECO:0007669"/>
    <property type="project" value="InterPro"/>
</dbReference>
<dbReference type="InterPro" id="IPR018060">
    <property type="entry name" value="HTH_AraC"/>
</dbReference>
<keyword evidence="3" id="KW-0804">Transcription</keyword>
<keyword evidence="2" id="KW-0238">DNA-binding</keyword>
<dbReference type="PROSITE" id="PS00041">
    <property type="entry name" value="HTH_ARAC_FAMILY_1"/>
    <property type="match status" value="1"/>
</dbReference>
<dbReference type="Proteomes" id="UP000475079">
    <property type="component" value="Unassembled WGS sequence"/>
</dbReference>
<evidence type="ECO:0000256" key="1">
    <source>
        <dbReference type="ARBA" id="ARBA00023015"/>
    </source>
</evidence>
<dbReference type="InterPro" id="IPR009057">
    <property type="entry name" value="Homeodomain-like_sf"/>
</dbReference>
<organism evidence="5 6">
    <name type="scientific">Citrobacter telavivensis</name>
    <dbReference type="NCBI Taxonomy" id="2653932"/>
    <lineage>
        <taxon>Bacteria</taxon>
        <taxon>Pseudomonadati</taxon>
        <taxon>Pseudomonadota</taxon>
        <taxon>Gammaproteobacteria</taxon>
        <taxon>Enterobacterales</taxon>
        <taxon>Enterobacteriaceae</taxon>
        <taxon>Citrobacter</taxon>
    </lineage>
</organism>
<reference evidence="5 6" key="1">
    <citation type="submission" date="2019-10" db="EMBL/GenBank/DDBJ databases">
        <title>Characterization of a new Citrobacter species.</title>
        <authorList>
            <person name="Goncalves Ribeiro T."/>
            <person name="Izdebski R."/>
            <person name="Urbanowicz P."/>
            <person name="Carmeli Y."/>
            <person name="Gniadkowski M."/>
            <person name="Peixe L."/>
        </authorList>
    </citation>
    <scope>NUCLEOTIDE SEQUENCE [LARGE SCALE GENOMIC DNA]</scope>
    <source>
        <strain evidence="5 6">NMI7905_11</strain>
    </source>
</reference>
<dbReference type="GO" id="GO:0043565">
    <property type="term" value="F:sequence-specific DNA binding"/>
    <property type="evidence" value="ECO:0007669"/>
    <property type="project" value="InterPro"/>
</dbReference>
<dbReference type="PANTHER" id="PTHR43280">
    <property type="entry name" value="ARAC-FAMILY TRANSCRIPTIONAL REGULATOR"/>
    <property type="match status" value="1"/>
</dbReference>
<comment type="caution">
    <text evidence="5">The sequence shown here is derived from an EMBL/GenBank/DDBJ whole genome shotgun (WGS) entry which is preliminary data.</text>
</comment>
<protein>
    <submittedName>
        <fullName evidence="5">Helix-turn-helix domain-containing protein</fullName>
    </submittedName>
</protein>
<keyword evidence="1" id="KW-0805">Transcription regulation</keyword>
<keyword evidence="6" id="KW-1185">Reference proteome</keyword>
<dbReference type="Gene3D" id="1.10.10.60">
    <property type="entry name" value="Homeodomain-like"/>
    <property type="match status" value="1"/>
</dbReference>
<accession>A0A6L5EJR3</accession>
<feature type="non-terminal residue" evidence="5">
    <location>
        <position position="109"/>
    </location>
</feature>
<feature type="non-terminal residue" evidence="5">
    <location>
        <position position="1"/>
    </location>
</feature>
<evidence type="ECO:0000256" key="3">
    <source>
        <dbReference type="ARBA" id="ARBA00023163"/>
    </source>
</evidence>
<gene>
    <name evidence="5" type="ORF">GBB84_29275</name>
</gene>
<dbReference type="PROSITE" id="PS01124">
    <property type="entry name" value="HTH_ARAC_FAMILY_2"/>
    <property type="match status" value="1"/>
</dbReference>
<sequence>KKYKIEIDDDKALEDVARFLDDHFATNVNQGTLEKISKMSGTKLKNLFKEKYCQSITEYTQRKRMNVAETLLLNTELPIKEIAESVGYSSASKFSIYYKRYKGKLPSEV</sequence>
<evidence type="ECO:0000313" key="6">
    <source>
        <dbReference type="Proteomes" id="UP000475079"/>
    </source>
</evidence>
<dbReference type="PANTHER" id="PTHR43280:SF28">
    <property type="entry name" value="HTH-TYPE TRANSCRIPTIONAL ACTIVATOR RHAS"/>
    <property type="match status" value="1"/>
</dbReference>
<name>A0A6L5EJR3_9ENTR</name>
<evidence type="ECO:0000256" key="2">
    <source>
        <dbReference type="ARBA" id="ARBA00023125"/>
    </source>
</evidence>
<dbReference type="AlphaFoldDB" id="A0A6L5EJR3"/>
<dbReference type="SMART" id="SM00342">
    <property type="entry name" value="HTH_ARAC"/>
    <property type="match status" value="1"/>
</dbReference>
<proteinExistence type="predicted"/>
<dbReference type="PRINTS" id="PR00032">
    <property type="entry name" value="HTHARAC"/>
</dbReference>